<keyword evidence="2" id="KW-0378">Hydrolase</keyword>
<evidence type="ECO:0000259" key="1">
    <source>
        <dbReference type="PROSITE" id="PS51154"/>
    </source>
</evidence>
<dbReference type="EC" id="3.5.1.-" evidence="2"/>
<sequence>MKDVRLEQQFYTLWRNNRNLARILPLIKINSKRGRAMIKVIKGDLTEISADAVINAANNQLSMQAGVAGAIKRKGGSTIEAEAVAGGPVPVGEAVVTGAGALKARYVIHAVVMGPDRVTDVETVRLATRNALRRAGELGLKSVVFPALGTGAGGLDLDLAAAVMVSEVRSHMARGTELEEVLFALFDEKGCRAFSRIAGRRRIVCLGDSITYGYPYGPEASWVDICAGSSGLSLVNKGINGDTTWDMLTRFWDDVVKLEPAYAIILGGTNDILTGISAKGIQENILYMVREALNEGICPVLGMPPPINVFQVGSFIPRTVVKFLETELSALKKWIQEFAGARMLPVLDFHTPLSDPDTGKANPYYYGDDAHPNRSGYLALARQAEKLALHLKKGLD</sequence>
<dbReference type="InterPro" id="IPR013830">
    <property type="entry name" value="SGNH_hydro"/>
</dbReference>
<dbReference type="PANTHER" id="PTHR11106">
    <property type="entry name" value="GANGLIOSIDE INDUCED DIFFERENTIATION ASSOCIATED PROTEIN 2-RELATED"/>
    <property type="match status" value="1"/>
</dbReference>
<accession>A0A485M1R0</accession>
<dbReference type="AlphaFoldDB" id="A0A485M1R0"/>
<name>A0A485M1R0_9ZZZZ</name>
<dbReference type="InterPro" id="IPR036514">
    <property type="entry name" value="SGNH_hydro_sf"/>
</dbReference>
<feature type="domain" description="Macro" evidence="1">
    <location>
        <begin position="25"/>
        <end position="202"/>
    </location>
</feature>
<gene>
    <name evidence="2" type="primary">ymdB</name>
    <name evidence="2" type="ORF">SCFA_2930003</name>
</gene>
<proteinExistence type="predicted"/>
<dbReference type="InterPro" id="IPR002589">
    <property type="entry name" value="Macro_dom"/>
</dbReference>
<dbReference type="Gene3D" id="3.40.220.10">
    <property type="entry name" value="Leucine Aminopeptidase, subunit E, domain 1"/>
    <property type="match status" value="1"/>
</dbReference>
<dbReference type="SMART" id="SM00506">
    <property type="entry name" value="A1pp"/>
    <property type="match status" value="1"/>
</dbReference>
<dbReference type="GO" id="GO:0016787">
    <property type="term" value="F:hydrolase activity"/>
    <property type="evidence" value="ECO:0007669"/>
    <property type="project" value="UniProtKB-KW"/>
</dbReference>
<dbReference type="SUPFAM" id="SSF52949">
    <property type="entry name" value="Macro domain-like"/>
    <property type="match status" value="1"/>
</dbReference>
<dbReference type="Pfam" id="PF01661">
    <property type="entry name" value="Macro"/>
    <property type="match status" value="1"/>
</dbReference>
<dbReference type="EMBL" id="CAADRN010000216">
    <property type="protein sequence ID" value="VFU15243.1"/>
    <property type="molecule type" value="Genomic_DNA"/>
</dbReference>
<dbReference type="PANTHER" id="PTHR11106:SF111">
    <property type="entry name" value="MACRO DOMAIN-CONTAINING PROTEIN"/>
    <property type="match status" value="1"/>
</dbReference>
<dbReference type="PROSITE" id="PS51154">
    <property type="entry name" value="MACRO"/>
    <property type="match status" value="1"/>
</dbReference>
<dbReference type="SUPFAM" id="SSF52266">
    <property type="entry name" value="SGNH hydrolase"/>
    <property type="match status" value="1"/>
</dbReference>
<protein>
    <submittedName>
        <fullName evidence="2">O-acetyl-ADP-ribose deacetylase</fullName>
        <ecNumber evidence="2">3.5.1.-</ecNumber>
    </submittedName>
</protein>
<dbReference type="Gene3D" id="3.40.50.1110">
    <property type="entry name" value="SGNH hydrolase"/>
    <property type="match status" value="1"/>
</dbReference>
<dbReference type="InterPro" id="IPR043472">
    <property type="entry name" value="Macro_dom-like"/>
</dbReference>
<organism evidence="2">
    <name type="scientific">anaerobic digester metagenome</name>
    <dbReference type="NCBI Taxonomy" id="1263854"/>
    <lineage>
        <taxon>unclassified sequences</taxon>
        <taxon>metagenomes</taxon>
        <taxon>ecological metagenomes</taxon>
    </lineage>
</organism>
<dbReference type="CDD" id="cd04501">
    <property type="entry name" value="SGNH_hydrolase_like_4"/>
    <property type="match status" value="1"/>
</dbReference>
<dbReference type="Pfam" id="PF13472">
    <property type="entry name" value="Lipase_GDSL_2"/>
    <property type="match status" value="1"/>
</dbReference>
<reference evidence="2" key="1">
    <citation type="submission" date="2019-03" db="EMBL/GenBank/DDBJ databases">
        <authorList>
            <person name="Hao L."/>
        </authorList>
    </citation>
    <scope>NUCLEOTIDE SEQUENCE</scope>
</reference>
<evidence type="ECO:0000313" key="2">
    <source>
        <dbReference type="EMBL" id="VFU15243.1"/>
    </source>
</evidence>